<dbReference type="GO" id="GO:0005737">
    <property type="term" value="C:cytoplasm"/>
    <property type="evidence" value="ECO:0007669"/>
    <property type="project" value="TreeGrafter"/>
</dbReference>
<comment type="caution">
    <text evidence="2">The sequence shown here is derived from an EMBL/GenBank/DDBJ whole genome shotgun (WGS) entry which is preliminary data.</text>
</comment>
<dbReference type="PANTHER" id="PTHR14388:SF22">
    <property type="entry name" value="SH2 DOMAIN-CONTAINING PROTEIN"/>
    <property type="match status" value="1"/>
</dbReference>
<proteinExistence type="predicted"/>
<accession>A0AAV4B781</accession>
<reference evidence="2 3" key="1">
    <citation type="journal article" date="2021" name="Elife">
        <title>Chloroplast acquisition without the gene transfer in kleptoplastic sea slugs, Plakobranchus ocellatus.</title>
        <authorList>
            <person name="Maeda T."/>
            <person name="Takahashi S."/>
            <person name="Yoshida T."/>
            <person name="Shimamura S."/>
            <person name="Takaki Y."/>
            <person name="Nagai Y."/>
            <person name="Toyoda A."/>
            <person name="Suzuki Y."/>
            <person name="Arimoto A."/>
            <person name="Ishii H."/>
            <person name="Satoh N."/>
            <person name="Nishiyama T."/>
            <person name="Hasebe M."/>
            <person name="Maruyama T."/>
            <person name="Minagawa J."/>
            <person name="Obokata J."/>
            <person name="Shigenobu S."/>
        </authorList>
    </citation>
    <scope>NUCLEOTIDE SEQUENCE [LARGE SCALE GENOMIC DNA]</scope>
</reference>
<gene>
    <name evidence="2" type="ORF">PoB_004114300</name>
</gene>
<feature type="compositionally biased region" description="Polar residues" evidence="1">
    <location>
        <begin position="76"/>
        <end position="93"/>
    </location>
</feature>
<sequence length="147" mass="16833">MIDQLKNEKFIIIGEPKVHRSLHDLVSYHKKTKLSNWGHLLTVPCGQVSGECDYQELVREDAYFLLQPPEVPERNYSVNSTTLQLRPSAQTPARPQASEDRRSRPLPKLPEEAYHQLLTDSEYKGHTYNPLNSPKQQGGKSRLKNGK</sequence>
<dbReference type="InterPro" id="IPR036860">
    <property type="entry name" value="SH2_dom_sf"/>
</dbReference>
<evidence type="ECO:0000256" key="1">
    <source>
        <dbReference type="SAM" id="MobiDB-lite"/>
    </source>
</evidence>
<dbReference type="PANTHER" id="PTHR14388">
    <property type="entry name" value="T CELL-SPECIFIC ADAPTER PROTEIN TSAD"/>
    <property type="match status" value="1"/>
</dbReference>
<dbReference type="SUPFAM" id="SSF55550">
    <property type="entry name" value="SH2 domain"/>
    <property type="match status" value="1"/>
</dbReference>
<dbReference type="AlphaFoldDB" id="A0AAV4B781"/>
<dbReference type="Proteomes" id="UP000735302">
    <property type="component" value="Unassembled WGS sequence"/>
</dbReference>
<protein>
    <submittedName>
        <fullName evidence="2">Myosin-iiib</fullName>
    </submittedName>
</protein>
<name>A0AAV4B781_9GAST</name>
<feature type="compositionally biased region" description="Polar residues" evidence="1">
    <location>
        <begin position="129"/>
        <end position="139"/>
    </location>
</feature>
<organism evidence="2 3">
    <name type="scientific">Plakobranchus ocellatus</name>
    <dbReference type="NCBI Taxonomy" id="259542"/>
    <lineage>
        <taxon>Eukaryota</taxon>
        <taxon>Metazoa</taxon>
        <taxon>Spiralia</taxon>
        <taxon>Lophotrochozoa</taxon>
        <taxon>Mollusca</taxon>
        <taxon>Gastropoda</taxon>
        <taxon>Heterobranchia</taxon>
        <taxon>Euthyneura</taxon>
        <taxon>Panpulmonata</taxon>
        <taxon>Sacoglossa</taxon>
        <taxon>Placobranchoidea</taxon>
        <taxon>Plakobranchidae</taxon>
        <taxon>Plakobranchus</taxon>
    </lineage>
</organism>
<evidence type="ECO:0000313" key="2">
    <source>
        <dbReference type="EMBL" id="GFO14638.1"/>
    </source>
</evidence>
<evidence type="ECO:0000313" key="3">
    <source>
        <dbReference type="Proteomes" id="UP000735302"/>
    </source>
</evidence>
<feature type="region of interest" description="Disordered" evidence="1">
    <location>
        <begin position="69"/>
        <end position="147"/>
    </location>
</feature>
<dbReference type="EMBL" id="BLXT01004580">
    <property type="protein sequence ID" value="GFO14638.1"/>
    <property type="molecule type" value="Genomic_DNA"/>
</dbReference>
<feature type="compositionally biased region" description="Basic and acidic residues" evidence="1">
    <location>
        <begin position="97"/>
        <end position="114"/>
    </location>
</feature>
<keyword evidence="3" id="KW-1185">Reference proteome</keyword>